<organism evidence="2 3">
    <name type="scientific">Caligus rogercresseyi</name>
    <name type="common">Sea louse</name>
    <dbReference type="NCBI Taxonomy" id="217165"/>
    <lineage>
        <taxon>Eukaryota</taxon>
        <taxon>Metazoa</taxon>
        <taxon>Ecdysozoa</taxon>
        <taxon>Arthropoda</taxon>
        <taxon>Crustacea</taxon>
        <taxon>Multicrustacea</taxon>
        <taxon>Hexanauplia</taxon>
        <taxon>Copepoda</taxon>
        <taxon>Siphonostomatoida</taxon>
        <taxon>Caligidae</taxon>
        <taxon>Caligus</taxon>
    </lineage>
</organism>
<reference evidence="3" key="1">
    <citation type="submission" date="2021-01" db="EMBL/GenBank/DDBJ databases">
        <title>Caligus Genome Assembly.</title>
        <authorList>
            <person name="Gallardo-Escarate C."/>
        </authorList>
    </citation>
    <scope>NUCLEOTIDE SEQUENCE [LARGE SCALE GENOMIC DNA]</scope>
</reference>
<evidence type="ECO:0000313" key="2">
    <source>
        <dbReference type="EMBL" id="QQP39129.1"/>
    </source>
</evidence>
<evidence type="ECO:0000256" key="1">
    <source>
        <dbReference type="SAM" id="MobiDB-lite"/>
    </source>
</evidence>
<sequence>MKLCDRFLFRKLKHLLREDQFWGTRGGYTRRSAGDEESQRRRALRPTQEAPGHCHDVIAVGGDYVY</sequence>
<accession>A0A7T8JYH8</accession>
<dbReference type="AlphaFoldDB" id="A0A7T8JYH8"/>
<feature type="region of interest" description="Disordered" evidence="1">
    <location>
        <begin position="26"/>
        <end position="48"/>
    </location>
</feature>
<dbReference type="EMBL" id="CP045903">
    <property type="protein sequence ID" value="QQP39129.1"/>
    <property type="molecule type" value="Genomic_DNA"/>
</dbReference>
<name>A0A7T8JYH8_CALRO</name>
<keyword evidence="3" id="KW-1185">Reference proteome</keyword>
<gene>
    <name evidence="2" type="ORF">FKW44_019915</name>
</gene>
<dbReference type="Proteomes" id="UP000595437">
    <property type="component" value="Chromosome 14"/>
</dbReference>
<proteinExistence type="predicted"/>
<protein>
    <submittedName>
        <fullName evidence="2">Uncharacterized protein</fullName>
    </submittedName>
</protein>
<evidence type="ECO:0000313" key="3">
    <source>
        <dbReference type="Proteomes" id="UP000595437"/>
    </source>
</evidence>